<evidence type="ECO:0000256" key="3">
    <source>
        <dbReference type="ARBA" id="ARBA00022692"/>
    </source>
</evidence>
<evidence type="ECO:0000256" key="9">
    <source>
        <dbReference type="RuleBase" id="RU003722"/>
    </source>
</evidence>
<dbReference type="AlphaFoldDB" id="A0AAN6XAP6"/>
<feature type="transmembrane region" description="Helical" evidence="11">
    <location>
        <begin position="415"/>
        <end position="441"/>
    </location>
</feature>
<dbReference type="InterPro" id="IPR018422">
    <property type="entry name" value="Cation/H_exchanger_CPA1"/>
</dbReference>
<dbReference type="GO" id="GO:0000329">
    <property type="term" value="C:fungal-type vacuole membrane"/>
    <property type="evidence" value="ECO:0007669"/>
    <property type="project" value="TreeGrafter"/>
</dbReference>
<dbReference type="GO" id="GO:0005769">
    <property type="term" value="C:early endosome"/>
    <property type="evidence" value="ECO:0007669"/>
    <property type="project" value="TreeGrafter"/>
</dbReference>
<keyword evidence="3 9" id="KW-0812">Transmembrane</keyword>
<organism evidence="13 14">
    <name type="scientific">Triangularia verruculosa</name>
    <dbReference type="NCBI Taxonomy" id="2587418"/>
    <lineage>
        <taxon>Eukaryota</taxon>
        <taxon>Fungi</taxon>
        <taxon>Dikarya</taxon>
        <taxon>Ascomycota</taxon>
        <taxon>Pezizomycotina</taxon>
        <taxon>Sordariomycetes</taxon>
        <taxon>Sordariomycetidae</taxon>
        <taxon>Sordariales</taxon>
        <taxon>Podosporaceae</taxon>
        <taxon>Triangularia</taxon>
    </lineage>
</organism>
<feature type="compositionally biased region" description="Basic and acidic residues" evidence="10">
    <location>
        <begin position="554"/>
        <end position="565"/>
    </location>
</feature>
<feature type="transmembrane region" description="Helical" evidence="11">
    <location>
        <begin position="32"/>
        <end position="54"/>
    </location>
</feature>
<feature type="domain" description="Cation/H+ exchanger transmembrane" evidence="12">
    <location>
        <begin position="87"/>
        <end position="472"/>
    </location>
</feature>
<dbReference type="GO" id="GO:0015385">
    <property type="term" value="F:sodium:proton antiporter activity"/>
    <property type="evidence" value="ECO:0007669"/>
    <property type="project" value="InterPro"/>
</dbReference>
<reference evidence="13" key="1">
    <citation type="journal article" date="2023" name="Mol. Phylogenet. Evol.">
        <title>Genome-scale phylogeny and comparative genomics of the fungal order Sordariales.</title>
        <authorList>
            <person name="Hensen N."/>
            <person name="Bonometti L."/>
            <person name="Westerberg I."/>
            <person name="Brannstrom I.O."/>
            <person name="Guillou S."/>
            <person name="Cros-Aarteil S."/>
            <person name="Calhoun S."/>
            <person name="Haridas S."/>
            <person name="Kuo A."/>
            <person name="Mondo S."/>
            <person name="Pangilinan J."/>
            <person name="Riley R."/>
            <person name="LaButti K."/>
            <person name="Andreopoulos B."/>
            <person name="Lipzen A."/>
            <person name="Chen C."/>
            <person name="Yan M."/>
            <person name="Daum C."/>
            <person name="Ng V."/>
            <person name="Clum A."/>
            <person name="Steindorff A."/>
            <person name="Ohm R.A."/>
            <person name="Martin F."/>
            <person name="Silar P."/>
            <person name="Natvig D.O."/>
            <person name="Lalanne C."/>
            <person name="Gautier V."/>
            <person name="Ament-Velasquez S.L."/>
            <person name="Kruys A."/>
            <person name="Hutchinson M.I."/>
            <person name="Powell A.J."/>
            <person name="Barry K."/>
            <person name="Miller A.N."/>
            <person name="Grigoriev I.V."/>
            <person name="Debuchy R."/>
            <person name="Gladieux P."/>
            <person name="Hiltunen Thoren M."/>
            <person name="Johannesson H."/>
        </authorList>
    </citation>
    <scope>NUCLEOTIDE SEQUENCE</scope>
    <source>
        <strain evidence="13">CBS 315.58</strain>
    </source>
</reference>
<evidence type="ECO:0000256" key="1">
    <source>
        <dbReference type="ARBA" id="ARBA00004141"/>
    </source>
</evidence>
<evidence type="ECO:0000256" key="10">
    <source>
        <dbReference type="SAM" id="MobiDB-lite"/>
    </source>
</evidence>
<feature type="transmembrane region" description="Helical" evidence="11">
    <location>
        <begin position="341"/>
        <end position="363"/>
    </location>
</feature>
<feature type="compositionally biased region" description="Gly residues" evidence="10">
    <location>
        <begin position="675"/>
        <end position="686"/>
    </location>
</feature>
<evidence type="ECO:0000259" key="12">
    <source>
        <dbReference type="Pfam" id="PF00999"/>
    </source>
</evidence>
<feature type="transmembrane region" description="Helical" evidence="11">
    <location>
        <begin position="447"/>
        <end position="468"/>
    </location>
</feature>
<feature type="transmembrane region" description="Helical" evidence="11">
    <location>
        <begin position="260"/>
        <end position="278"/>
    </location>
</feature>
<keyword evidence="9" id="KW-0050">Antiport</keyword>
<dbReference type="InterPro" id="IPR004709">
    <property type="entry name" value="NaH_exchanger"/>
</dbReference>
<dbReference type="PANTHER" id="PTHR10110">
    <property type="entry name" value="SODIUM/HYDROGEN EXCHANGER"/>
    <property type="match status" value="1"/>
</dbReference>
<feature type="transmembrane region" description="Helical" evidence="11">
    <location>
        <begin position="146"/>
        <end position="171"/>
    </location>
</feature>
<accession>A0AAN6XAP6</accession>
<evidence type="ECO:0000313" key="14">
    <source>
        <dbReference type="Proteomes" id="UP001303160"/>
    </source>
</evidence>
<dbReference type="Gene3D" id="6.10.140.1330">
    <property type="match status" value="1"/>
</dbReference>
<comment type="caution">
    <text evidence="13">The sequence shown here is derived from an EMBL/GenBank/DDBJ whole genome shotgun (WGS) entry which is preliminary data.</text>
</comment>
<dbReference type="EMBL" id="MU863982">
    <property type="protein sequence ID" value="KAK4196558.1"/>
    <property type="molecule type" value="Genomic_DNA"/>
</dbReference>
<dbReference type="GO" id="GO:0007035">
    <property type="term" value="P:vacuolar acidification"/>
    <property type="evidence" value="ECO:0007669"/>
    <property type="project" value="TreeGrafter"/>
</dbReference>
<keyword evidence="2 9" id="KW-0813">Transport</keyword>
<evidence type="ECO:0000256" key="7">
    <source>
        <dbReference type="ARBA" id="ARBA00023136"/>
    </source>
</evidence>
<dbReference type="Proteomes" id="UP001303160">
    <property type="component" value="Unassembled WGS sequence"/>
</dbReference>
<evidence type="ECO:0000256" key="5">
    <source>
        <dbReference type="ARBA" id="ARBA00023053"/>
    </source>
</evidence>
<sequence length="686" mass="73929">MLSQVVASSLMGLAKREEEDPAGSDPPHQEKYSSWAIFILLSLLIVSFCTSYTLQQRKITAIHETVVSIFGGTAAPPSPSPANPVLTNILLGMTIGLILRVSGFDSVRDLVNFNYQYFFNLLLPPIILSSGYELHQANFFRNIGTILTFAFAGTLISAVVIGVLLFFYTAISPEGLDVSWTDAIAVGATLSATDPVTILAIFNSYKVDPKLYTIIFGESILNDAVAIVIFEASQAKHPSGSGGIGIFSILHGIWYFLKEFFGSLAIGCIVGVMTALALKYTYVRRYPAIESCLVVLIAYASYFFSQAIEMSGIVSLLFCGITLKHYAYFNMSRRTQLTTKYLFQVLAHLSENFIFIYLGLALFTEKNLVFQPLLIIVTVVSVCAARWLAVFPLSRAINWFRRYRAARRGGEADELPYSYQAMLFWAGLRGAVGVALSALFTAKETQALQATVLVVVVLTVIIFGGTTARMLEILGIRTGVTEDADSDDEFDIEAIGGGFYKRPDNSGIGYNPRSRSRGSAVALDNVSNNNNQQGNNGWSSSSRRKPSQGRKGHNSKDSNDFERSELLGVNNGGSSNTDSDFGSDIDISDLPPAAPRRRPSPMPGGSDVPPASTAATTLGSGQSNNGGGSSSNSPQPLTASAAIRQLFRTEDPSALFRQLDEDYIKPTLLLDGSHGRGGGGGGGGSH</sequence>
<comment type="subcellular location">
    <subcellularLocation>
        <location evidence="1">Membrane</location>
        <topology evidence="1">Multi-pass membrane protein</topology>
    </subcellularLocation>
</comment>
<evidence type="ECO:0000313" key="13">
    <source>
        <dbReference type="EMBL" id="KAK4196558.1"/>
    </source>
</evidence>
<comment type="similarity">
    <text evidence="9">Belongs to the monovalent cation:proton antiporter 1 (CPA1) transporter (TC 2.A.36) family.</text>
</comment>
<keyword evidence="6 9" id="KW-0406">Ion transport</keyword>
<feature type="compositionally biased region" description="Low complexity" evidence="10">
    <location>
        <begin position="525"/>
        <end position="541"/>
    </location>
</feature>
<protein>
    <recommendedName>
        <fullName evidence="9">Sodium/hydrogen exchanger</fullName>
    </recommendedName>
</protein>
<keyword evidence="8 9" id="KW-0739">Sodium transport</keyword>
<dbReference type="Pfam" id="PF00999">
    <property type="entry name" value="Na_H_Exchanger"/>
    <property type="match status" value="1"/>
</dbReference>
<feature type="region of interest" description="Disordered" evidence="10">
    <location>
        <begin position="667"/>
        <end position="686"/>
    </location>
</feature>
<feature type="region of interest" description="Disordered" evidence="10">
    <location>
        <begin position="523"/>
        <end position="645"/>
    </location>
</feature>
<gene>
    <name evidence="13" type="ORF">QBC40DRAFT_183277</name>
</gene>
<keyword evidence="14" id="KW-1185">Reference proteome</keyword>
<feature type="transmembrane region" description="Helical" evidence="11">
    <location>
        <begin position="369"/>
        <end position="394"/>
    </location>
</feature>
<reference evidence="13" key="2">
    <citation type="submission" date="2023-05" db="EMBL/GenBank/DDBJ databases">
        <authorList>
            <consortium name="Lawrence Berkeley National Laboratory"/>
            <person name="Steindorff A."/>
            <person name="Hensen N."/>
            <person name="Bonometti L."/>
            <person name="Westerberg I."/>
            <person name="Brannstrom I.O."/>
            <person name="Guillou S."/>
            <person name="Cros-Aarteil S."/>
            <person name="Calhoun S."/>
            <person name="Haridas S."/>
            <person name="Kuo A."/>
            <person name="Mondo S."/>
            <person name="Pangilinan J."/>
            <person name="Riley R."/>
            <person name="Labutti K."/>
            <person name="Andreopoulos B."/>
            <person name="Lipzen A."/>
            <person name="Chen C."/>
            <person name="Yanf M."/>
            <person name="Daum C."/>
            <person name="Ng V."/>
            <person name="Clum A."/>
            <person name="Ohm R."/>
            <person name="Martin F."/>
            <person name="Silar P."/>
            <person name="Natvig D."/>
            <person name="Lalanne C."/>
            <person name="Gautier V."/>
            <person name="Ament-Velasquez S.L."/>
            <person name="Kruys A."/>
            <person name="Hutchinson M.I."/>
            <person name="Powell A.J."/>
            <person name="Barry K."/>
            <person name="Miller A.N."/>
            <person name="Grigoriev I.V."/>
            <person name="Debuchy R."/>
            <person name="Gladieux P."/>
            <person name="Thoren M.H."/>
            <person name="Johannesson H."/>
        </authorList>
    </citation>
    <scope>NUCLEOTIDE SEQUENCE</scope>
    <source>
        <strain evidence="13">CBS 315.58</strain>
    </source>
</reference>
<proteinExistence type="inferred from homology"/>
<dbReference type="PANTHER" id="PTHR10110:SF187">
    <property type="entry name" value="SODIUM_HYDROGEN EXCHANGER"/>
    <property type="match status" value="1"/>
</dbReference>
<dbReference type="PRINTS" id="PR01084">
    <property type="entry name" value="NAHEXCHNGR"/>
</dbReference>
<dbReference type="NCBIfam" id="TIGR00840">
    <property type="entry name" value="b_cpa1"/>
    <property type="match status" value="1"/>
</dbReference>
<evidence type="ECO:0000256" key="4">
    <source>
        <dbReference type="ARBA" id="ARBA00022989"/>
    </source>
</evidence>
<dbReference type="InterPro" id="IPR006153">
    <property type="entry name" value="Cation/H_exchanger_TM"/>
</dbReference>
<evidence type="ECO:0000256" key="2">
    <source>
        <dbReference type="ARBA" id="ARBA00022448"/>
    </source>
</evidence>
<dbReference type="GO" id="GO:0015386">
    <property type="term" value="F:potassium:proton antiporter activity"/>
    <property type="evidence" value="ECO:0007669"/>
    <property type="project" value="TreeGrafter"/>
</dbReference>
<evidence type="ECO:0000256" key="6">
    <source>
        <dbReference type="ARBA" id="ARBA00023065"/>
    </source>
</evidence>
<feature type="transmembrane region" description="Helical" evidence="11">
    <location>
        <begin position="183"/>
        <end position="202"/>
    </location>
</feature>
<keyword evidence="5" id="KW-0915">Sodium</keyword>
<evidence type="ECO:0000256" key="8">
    <source>
        <dbReference type="ARBA" id="ARBA00023201"/>
    </source>
</evidence>
<keyword evidence="7 11" id="KW-0472">Membrane</keyword>
<name>A0AAN6XAP6_9PEZI</name>
<dbReference type="GO" id="GO:0005770">
    <property type="term" value="C:late endosome"/>
    <property type="evidence" value="ECO:0007669"/>
    <property type="project" value="TreeGrafter"/>
</dbReference>
<evidence type="ECO:0000256" key="11">
    <source>
        <dbReference type="SAM" id="Phobius"/>
    </source>
</evidence>
<keyword evidence="4 11" id="KW-1133">Transmembrane helix</keyword>
<feature type="compositionally biased region" description="Basic residues" evidence="10">
    <location>
        <begin position="542"/>
        <end position="553"/>
    </location>
</feature>